<evidence type="ECO:0000256" key="4">
    <source>
        <dbReference type="ARBA" id="ARBA00022525"/>
    </source>
</evidence>
<dbReference type="HOGENOM" id="CLU_140606_0_0_1"/>
<dbReference type="AlphaFoldDB" id="U5D4X8"/>
<accession>U5D4X8</accession>
<dbReference type="InterPro" id="IPR011050">
    <property type="entry name" value="Pectin_lyase_fold/virulence"/>
</dbReference>
<dbReference type="InterPro" id="IPR012334">
    <property type="entry name" value="Pectin_lyas_fold"/>
</dbReference>
<dbReference type="OMA" id="AIMAPFK"/>
<protein>
    <recommendedName>
        <fullName evidence="11">Pectate lyase superfamily protein domain-containing protein</fullName>
    </recommendedName>
</protein>
<dbReference type="Gramene" id="ERN16472">
    <property type="protein sequence ID" value="ERN16472"/>
    <property type="gene ID" value="AMTR_s00052p00215380"/>
</dbReference>
<evidence type="ECO:0000256" key="7">
    <source>
        <dbReference type="ARBA" id="ARBA00023316"/>
    </source>
</evidence>
<dbReference type="Proteomes" id="UP000017836">
    <property type="component" value="Unassembled WGS sequence"/>
</dbReference>
<evidence type="ECO:0000256" key="5">
    <source>
        <dbReference type="ARBA" id="ARBA00022801"/>
    </source>
</evidence>
<comment type="subcellular location">
    <subcellularLocation>
        <location evidence="1">Secreted</location>
        <location evidence="1">Cell wall</location>
    </subcellularLocation>
</comment>
<dbReference type="GO" id="GO:0004650">
    <property type="term" value="F:polygalacturonase activity"/>
    <property type="evidence" value="ECO:0007669"/>
    <property type="project" value="InterPro"/>
</dbReference>
<gene>
    <name evidence="9" type="ORF">AMTR_s00052p00215380</name>
</gene>
<reference evidence="10" key="1">
    <citation type="journal article" date="2013" name="Science">
        <title>The Amborella genome and the evolution of flowering plants.</title>
        <authorList>
            <consortium name="Amborella Genome Project"/>
        </authorList>
    </citation>
    <scope>NUCLEOTIDE SEQUENCE [LARGE SCALE GENOMIC DNA]</scope>
</reference>
<dbReference type="PANTHER" id="PTHR31375">
    <property type="match status" value="1"/>
</dbReference>
<evidence type="ECO:0008006" key="11">
    <source>
        <dbReference type="Google" id="ProtNLM"/>
    </source>
</evidence>
<dbReference type="Pfam" id="PF00295">
    <property type="entry name" value="Glyco_hydro_28"/>
    <property type="match status" value="1"/>
</dbReference>
<evidence type="ECO:0000313" key="10">
    <source>
        <dbReference type="Proteomes" id="UP000017836"/>
    </source>
</evidence>
<dbReference type="Gene3D" id="2.160.20.10">
    <property type="entry name" value="Single-stranded right-handed beta-helix, Pectin lyase-like"/>
    <property type="match status" value="1"/>
</dbReference>
<keyword evidence="5 8" id="KW-0378">Hydrolase</keyword>
<evidence type="ECO:0000256" key="6">
    <source>
        <dbReference type="ARBA" id="ARBA00023295"/>
    </source>
</evidence>
<dbReference type="GO" id="GO:0005975">
    <property type="term" value="P:carbohydrate metabolic process"/>
    <property type="evidence" value="ECO:0007669"/>
    <property type="project" value="InterPro"/>
</dbReference>
<dbReference type="InterPro" id="IPR000743">
    <property type="entry name" value="Glyco_hydro_28"/>
</dbReference>
<keyword evidence="10" id="KW-1185">Reference proteome</keyword>
<evidence type="ECO:0000256" key="3">
    <source>
        <dbReference type="ARBA" id="ARBA00022512"/>
    </source>
</evidence>
<name>U5D4X8_AMBTC</name>
<organism evidence="9 10">
    <name type="scientific">Amborella trichopoda</name>
    <dbReference type="NCBI Taxonomy" id="13333"/>
    <lineage>
        <taxon>Eukaryota</taxon>
        <taxon>Viridiplantae</taxon>
        <taxon>Streptophyta</taxon>
        <taxon>Embryophyta</taxon>
        <taxon>Tracheophyta</taxon>
        <taxon>Spermatophyta</taxon>
        <taxon>Magnoliopsida</taxon>
        <taxon>Amborellales</taxon>
        <taxon>Amborellaceae</taxon>
        <taxon>Amborella</taxon>
    </lineage>
</organism>
<keyword evidence="4" id="KW-0964">Secreted</keyword>
<proteinExistence type="inferred from homology"/>
<comment type="similarity">
    <text evidence="2 8">Belongs to the glycosyl hydrolase 28 family.</text>
</comment>
<evidence type="ECO:0000256" key="2">
    <source>
        <dbReference type="ARBA" id="ARBA00008834"/>
    </source>
</evidence>
<dbReference type="EMBL" id="KI392446">
    <property type="protein sequence ID" value="ERN16472.1"/>
    <property type="molecule type" value="Genomic_DNA"/>
</dbReference>
<dbReference type="GO" id="GO:0071555">
    <property type="term" value="P:cell wall organization"/>
    <property type="evidence" value="ECO:0007669"/>
    <property type="project" value="UniProtKB-KW"/>
</dbReference>
<dbReference type="SUPFAM" id="SSF51126">
    <property type="entry name" value="Pectin lyase-like"/>
    <property type="match status" value="1"/>
</dbReference>
<evidence type="ECO:0000256" key="1">
    <source>
        <dbReference type="ARBA" id="ARBA00004191"/>
    </source>
</evidence>
<evidence type="ECO:0000313" key="9">
    <source>
        <dbReference type="EMBL" id="ERN16472.1"/>
    </source>
</evidence>
<keyword evidence="3" id="KW-0134">Cell wall</keyword>
<sequence>MAVVAAVEAANGNYSSAGEFNVIQFGAIAGGTTDNSEAFGTAWKAPCEWKGPSRLVIPEGTFLVGPVLFKGPCPSTSPMVVQVKGKVKASTDMTKYPLDNWIVFQYVDGLVVAGGGTFDDQGTSAWSLNQCPKKAHCKLLLRYNDLPPLFYSHL</sequence>
<keyword evidence="6 8" id="KW-0326">Glycosidase</keyword>
<keyword evidence="7" id="KW-0961">Cell wall biogenesis/degradation</keyword>
<evidence type="ECO:0000256" key="8">
    <source>
        <dbReference type="RuleBase" id="RU361169"/>
    </source>
</evidence>